<comment type="caution">
    <text evidence="2">The sequence shown here is derived from an EMBL/GenBank/DDBJ whole genome shotgun (WGS) entry which is preliminary data.</text>
</comment>
<feature type="signal peptide" evidence="1">
    <location>
        <begin position="1"/>
        <end position="21"/>
    </location>
</feature>
<evidence type="ECO:0000313" key="3">
    <source>
        <dbReference type="Proteomes" id="UP001162029"/>
    </source>
</evidence>
<sequence>MRPVHALLLLSLAATTAVTSAEGGVRYSPDVTDGDMPMSPEKKIETATGLIAALANHFQPSRAMLSSFLGFDDADEVVRIVVIEQEEEDPAVERKTACLKAMEILHEQEELEQKTLVKHIHSAFDMVSLQVWGRPSCNDLDRSELVDQVRHLVEDVKKNWSCL</sequence>
<dbReference type="AlphaFoldDB" id="A0AAV0V7B4"/>
<evidence type="ECO:0000256" key="1">
    <source>
        <dbReference type="SAM" id="SignalP"/>
    </source>
</evidence>
<feature type="chain" id="PRO_5043740408" evidence="1">
    <location>
        <begin position="22"/>
        <end position="163"/>
    </location>
</feature>
<reference evidence="2" key="1">
    <citation type="submission" date="2022-12" db="EMBL/GenBank/DDBJ databases">
        <authorList>
            <person name="Webb A."/>
        </authorList>
    </citation>
    <scope>NUCLEOTIDE SEQUENCE</scope>
    <source>
        <strain evidence="2">Pd1</strain>
    </source>
</reference>
<organism evidence="2 3">
    <name type="scientific">Peronospora destructor</name>
    <dbReference type="NCBI Taxonomy" id="86335"/>
    <lineage>
        <taxon>Eukaryota</taxon>
        <taxon>Sar</taxon>
        <taxon>Stramenopiles</taxon>
        <taxon>Oomycota</taxon>
        <taxon>Peronosporomycetes</taxon>
        <taxon>Peronosporales</taxon>
        <taxon>Peronosporaceae</taxon>
        <taxon>Peronospora</taxon>
    </lineage>
</organism>
<dbReference type="Proteomes" id="UP001162029">
    <property type="component" value="Unassembled WGS sequence"/>
</dbReference>
<proteinExistence type="predicted"/>
<gene>
    <name evidence="2" type="ORF">PDE001_LOCUS9551</name>
</gene>
<dbReference type="EMBL" id="CANTFM010002086">
    <property type="protein sequence ID" value="CAI5744403.1"/>
    <property type="molecule type" value="Genomic_DNA"/>
</dbReference>
<protein>
    <submittedName>
        <fullName evidence="2">Uncharacterized protein</fullName>
    </submittedName>
</protein>
<name>A0AAV0V7B4_9STRA</name>
<evidence type="ECO:0000313" key="2">
    <source>
        <dbReference type="EMBL" id="CAI5744403.1"/>
    </source>
</evidence>
<keyword evidence="1" id="KW-0732">Signal</keyword>
<keyword evidence="3" id="KW-1185">Reference proteome</keyword>
<accession>A0AAV0V7B4</accession>